<dbReference type="Pfam" id="PF11976">
    <property type="entry name" value="Rad60-SLD"/>
    <property type="match status" value="1"/>
</dbReference>
<evidence type="ECO:0000256" key="2">
    <source>
        <dbReference type="SAM" id="SignalP"/>
    </source>
</evidence>
<feature type="compositionally biased region" description="Basic and acidic residues" evidence="1">
    <location>
        <begin position="72"/>
        <end position="82"/>
    </location>
</feature>
<feature type="signal peptide" evidence="2">
    <location>
        <begin position="1"/>
        <end position="19"/>
    </location>
</feature>
<gene>
    <name evidence="4" type="ORF">MCYG_07283</name>
</gene>
<evidence type="ECO:0000256" key="1">
    <source>
        <dbReference type="SAM" id="MobiDB-lite"/>
    </source>
</evidence>
<dbReference type="PROSITE" id="PS50053">
    <property type="entry name" value="UBIQUITIN_2"/>
    <property type="match status" value="1"/>
</dbReference>
<dbReference type="InterPro" id="IPR000626">
    <property type="entry name" value="Ubiquitin-like_dom"/>
</dbReference>
<dbReference type="InterPro" id="IPR029071">
    <property type="entry name" value="Ubiquitin-like_domsf"/>
</dbReference>
<accession>C5FY66</accession>
<dbReference type="Proteomes" id="UP000002035">
    <property type="component" value="Unassembled WGS sequence"/>
</dbReference>
<evidence type="ECO:0000313" key="5">
    <source>
        <dbReference type="Proteomes" id="UP000002035"/>
    </source>
</evidence>
<reference evidence="5" key="1">
    <citation type="journal article" date="2012" name="MBio">
        <title>Comparative genome analysis of Trichophyton rubrum and related dermatophytes reveals candidate genes involved in infection.</title>
        <authorList>
            <person name="Martinez D.A."/>
            <person name="Oliver B.G."/>
            <person name="Graeser Y."/>
            <person name="Goldberg J.M."/>
            <person name="Li W."/>
            <person name="Martinez-Rossi N.M."/>
            <person name="Monod M."/>
            <person name="Shelest E."/>
            <person name="Barton R.C."/>
            <person name="Birch E."/>
            <person name="Brakhage A.A."/>
            <person name="Chen Z."/>
            <person name="Gurr S.J."/>
            <person name="Heiman D."/>
            <person name="Heitman J."/>
            <person name="Kosti I."/>
            <person name="Rossi A."/>
            <person name="Saif S."/>
            <person name="Samalova M."/>
            <person name="Saunders C.W."/>
            <person name="Shea T."/>
            <person name="Summerbell R.C."/>
            <person name="Xu J."/>
            <person name="Young S."/>
            <person name="Zeng Q."/>
            <person name="Birren B.W."/>
            <person name="Cuomo C.A."/>
            <person name="White T.C."/>
        </authorList>
    </citation>
    <scope>NUCLEOTIDE SEQUENCE [LARGE SCALE GENOMIC DNA]</scope>
    <source>
        <strain evidence="5">ATCC MYA-4605 / CBS 113480</strain>
    </source>
</reference>
<feature type="compositionally biased region" description="Basic residues" evidence="1">
    <location>
        <begin position="98"/>
        <end position="109"/>
    </location>
</feature>
<dbReference type="RefSeq" id="XP_002843500.1">
    <property type="nucleotide sequence ID" value="XM_002843454.1"/>
</dbReference>
<evidence type="ECO:0000259" key="3">
    <source>
        <dbReference type="PROSITE" id="PS50053"/>
    </source>
</evidence>
<dbReference type="EMBL" id="DS995707">
    <property type="protein sequence ID" value="EEQ34464.1"/>
    <property type="molecule type" value="Genomic_DNA"/>
</dbReference>
<dbReference type="OrthoDB" id="3365399at2759"/>
<dbReference type="VEuPathDB" id="FungiDB:MCYG_07283"/>
<feature type="region of interest" description="Disordered" evidence="1">
    <location>
        <begin position="18"/>
        <end position="215"/>
    </location>
</feature>
<dbReference type="eggNOG" id="ENOG502SB4V">
    <property type="taxonomic scope" value="Eukaryota"/>
</dbReference>
<name>C5FY66_ARTOC</name>
<keyword evidence="5" id="KW-1185">Reference proteome</keyword>
<dbReference type="HOGENOM" id="CLU_032739_0_1_1"/>
<proteinExistence type="predicted"/>
<organism evidence="4 5">
    <name type="scientific">Arthroderma otae (strain ATCC MYA-4605 / CBS 113480)</name>
    <name type="common">Microsporum canis</name>
    <dbReference type="NCBI Taxonomy" id="554155"/>
    <lineage>
        <taxon>Eukaryota</taxon>
        <taxon>Fungi</taxon>
        <taxon>Dikarya</taxon>
        <taxon>Ascomycota</taxon>
        <taxon>Pezizomycotina</taxon>
        <taxon>Eurotiomycetes</taxon>
        <taxon>Eurotiomycetidae</taxon>
        <taxon>Onygenales</taxon>
        <taxon>Arthrodermataceae</taxon>
        <taxon>Microsporum</taxon>
    </lineage>
</organism>
<protein>
    <recommendedName>
        <fullName evidence="3">Ubiquitin-like domain-containing protein</fullName>
    </recommendedName>
</protein>
<dbReference type="AlphaFoldDB" id="C5FY66"/>
<feature type="compositionally biased region" description="Low complexity" evidence="1">
    <location>
        <begin position="203"/>
        <end position="212"/>
    </location>
</feature>
<feature type="domain" description="Ubiquitin-like" evidence="3">
    <location>
        <begin position="359"/>
        <end position="431"/>
    </location>
</feature>
<evidence type="ECO:0000313" key="4">
    <source>
        <dbReference type="EMBL" id="EEQ34464.1"/>
    </source>
</evidence>
<dbReference type="GeneID" id="9226806"/>
<dbReference type="SUPFAM" id="SSF54236">
    <property type="entry name" value="Ubiquitin-like"/>
    <property type="match status" value="1"/>
</dbReference>
<feature type="chain" id="PRO_5002951639" description="Ubiquitin-like domain-containing protein" evidence="2">
    <location>
        <begin position="20"/>
        <end position="431"/>
    </location>
</feature>
<dbReference type="Gene3D" id="3.10.20.90">
    <property type="entry name" value="Phosphatidylinositol 3-kinase Catalytic Subunit, Chain A, domain 1"/>
    <property type="match status" value="1"/>
</dbReference>
<sequence>MKRRKFCLFIVYTDFVATAQDDEDSEDDVKAKKKPEHEPKRRRISNEDQEAVPSITESRVKTPPPADTNGAAKKDSSPRPEARASGTPPRTPCTARTSPRKISPRKTSPKKSPLIGASPPGTVIRLNSESPPPPAARVPPAVVLQDDSELDNDGDNDEESDEECAALVRRARERARNRSSQAESKSRSPTAKPGEPKKEKIGSPSKPSTTLKLSKKEPKDTIVTILITSEMENTRPLLVRRMLSQNLGDVRKTWCNYQSFDEQMSDSIILTWKKRRLFDVTTCKSLGINESDNNDNSLFDQAPFGMEEGNAGVHMAAMTLESFEKSRRTANNTIQDRGEVTSEEDPETKAQEVPEGELVRIILKNPDLEDFRIRVRPSTRIINIINKFREMMEISPNTLVSLFFDGDRLRPESLIGDNDIDDMDCIDVVLK</sequence>
<dbReference type="CDD" id="cd01763">
    <property type="entry name" value="Ubl_SUMO_like"/>
    <property type="match status" value="1"/>
</dbReference>
<feature type="compositionally biased region" description="Acidic residues" evidence="1">
    <location>
        <begin position="146"/>
        <end position="164"/>
    </location>
</feature>
<dbReference type="InterPro" id="IPR022617">
    <property type="entry name" value="Rad60/SUMO-like_dom"/>
</dbReference>
<dbReference type="OMA" id="HENQAFR"/>
<keyword evidence="2" id="KW-0732">Signal</keyword>